<dbReference type="Proteomes" id="UP000632766">
    <property type="component" value="Unassembled WGS sequence"/>
</dbReference>
<sequence>MSKTWKNWAELVKCQPQQFLQPTSIKELAEIVHSHVASGRSLRVVGSGHSFTPVAATNSTMISLEQLQGVELVEGETASILAPTKIYTLGKLLADYGLGLENQGDIDSQSLAGAIATGTHGTGTKLGIMSTQAVGFTLVTADGNILECSANHNPEIFKAAQVSLGSLGILAKIRMKLKPTYRLREVRRSTNLTTCLNELESKANQHRHYEFWWFPHTEQVLIKTQDLTDAAIKSSRIEHILNDVILENGVFWVLCEICRFLPSMCKAVSKLSAELVSQGETTNYSYQIFPTPRLVRFYEMEYAVPKEQGPDCLREIKEFVTRKNIAVHFPVEYRCVKGDDIYLSPAYQRDSAFIAVHMYKGMPYKTYFEGVEAIFRNHQGRPHWGKLHTRTAKELRQLYPMWDEFHSIRRKLDPTGVFMNDYLKQIFED</sequence>
<dbReference type="InterPro" id="IPR016167">
    <property type="entry name" value="FAD-bd_PCMH_sub1"/>
</dbReference>
<feature type="domain" description="FAD-binding PCMH-type" evidence="5">
    <location>
        <begin position="12"/>
        <end position="180"/>
    </location>
</feature>
<dbReference type="InterPro" id="IPR010031">
    <property type="entry name" value="FAD_lactone_oxidase-like"/>
</dbReference>
<dbReference type="GO" id="GO:0019853">
    <property type="term" value="P:L-ascorbic acid biosynthetic process"/>
    <property type="evidence" value="ECO:0007669"/>
    <property type="project" value="UniProtKB-UniPathway"/>
</dbReference>
<keyword evidence="7" id="KW-1185">Reference proteome</keyword>
<name>A0A8J7I1C4_9NOST</name>
<dbReference type="PROSITE" id="PS51387">
    <property type="entry name" value="FAD_PCMH"/>
    <property type="match status" value="1"/>
</dbReference>
<dbReference type="InterPro" id="IPR006093">
    <property type="entry name" value="Oxy_OxRdtase_FAD_BS"/>
</dbReference>
<dbReference type="AlphaFoldDB" id="A0A8J7I1C4"/>
<dbReference type="GO" id="GO:0071949">
    <property type="term" value="F:FAD binding"/>
    <property type="evidence" value="ECO:0007669"/>
    <property type="project" value="InterPro"/>
</dbReference>
<gene>
    <name evidence="6" type="ORF">I8748_33855</name>
</gene>
<evidence type="ECO:0000313" key="6">
    <source>
        <dbReference type="EMBL" id="MBH8567078.1"/>
    </source>
</evidence>
<dbReference type="Gene3D" id="3.30.465.10">
    <property type="match status" value="1"/>
</dbReference>
<dbReference type="InterPro" id="IPR036318">
    <property type="entry name" value="FAD-bd_PCMH-like_sf"/>
</dbReference>
<dbReference type="PROSITE" id="PS00862">
    <property type="entry name" value="OX2_COVAL_FAD"/>
    <property type="match status" value="1"/>
</dbReference>
<accession>A0A8J7I1C4</accession>
<comment type="pathway">
    <text evidence="1">Cofactor biosynthesis; L-ascorbate biosynthesis.</text>
</comment>
<dbReference type="Gene3D" id="1.10.45.10">
    <property type="entry name" value="Vanillyl-alcohol Oxidase, Chain A, domain 4"/>
    <property type="match status" value="1"/>
</dbReference>
<evidence type="ECO:0000256" key="1">
    <source>
        <dbReference type="ARBA" id="ARBA00005147"/>
    </source>
</evidence>
<keyword evidence="4" id="KW-0560">Oxidoreductase</keyword>
<dbReference type="InterPro" id="IPR016166">
    <property type="entry name" value="FAD-bd_PCMH"/>
</dbReference>
<dbReference type="EMBL" id="JAECZC010000110">
    <property type="protein sequence ID" value="MBH8567078.1"/>
    <property type="molecule type" value="Genomic_DNA"/>
</dbReference>
<dbReference type="PANTHER" id="PTHR43762">
    <property type="entry name" value="L-GULONOLACTONE OXIDASE"/>
    <property type="match status" value="1"/>
</dbReference>
<dbReference type="InterPro" id="IPR016171">
    <property type="entry name" value="Vanillyl_alc_oxidase_C-sub2"/>
</dbReference>
<dbReference type="Pfam" id="PF01565">
    <property type="entry name" value="FAD_binding_4"/>
    <property type="match status" value="1"/>
</dbReference>
<organism evidence="6 7">
    <name type="scientific">Amazonocrinis nigriterrae CENA67</name>
    <dbReference type="NCBI Taxonomy" id="2794033"/>
    <lineage>
        <taxon>Bacteria</taxon>
        <taxon>Bacillati</taxon>
        <taxon>Cyanobacteriota</taxon>
        <taxon>Cyanophyceae</taxon>
        <taxon>Nostocales</taxon>
        <taxon>Nostocaceae</taxon>
        <taxon>Amazonocrinis</taxon>
        <taxon>Amazonocrinis nigriterrae</taxon>
    </lineage>
</organism>
<keyword evidence="3" id="KW-0060">Ascorbate biosynthesis</keyword>
<dbReference type="RefSeq" id="WP_198128807.1">
    <property type="nucleotide sequence ID" value="NZ_JAECZC010000110.1"/>
</dbReference>
<dbReference type="PANTHER" id="PTHR43762:SF1">
    <property type="entry name" value="D-ARABINONO-1,4-LACTONE OXIDASE"/>
    <property type="match status" value="1"/>
</dbReference>
<dbReference type="InterPro" id="IPR007173">
    <property type="entry name" value="ALO_C"/>
</dbReference>
<dbReference type="Gene3D" id="3.30.43.10">
    <property type="entry name" value="Uridine Diphospho-n-acetylenolpyruvylglucosamine Reductase, domain 2"/>
    <property type="match status" value="1"/>
</dbReference>
<proteinExistence type="inferred from homology"/>
<dbReference type="Gene3D" id="3.30.70.2520">
    <property type="match status" value="1"/>
</dbReference>
<dbReference type="UniPathway" id="UPA00132"/>
<dbReference type="Pfam" id="PF04030">
    <property type="entry name" value="ALO"/>
    <property type="match status" value="1"/>
</dbReference>
<reference evidence="6 7" key="1">
    <citation type="journal article" date="2021" name="Int. J. Syst. Evol. Microbiol.">
        <title>Amazonocrinis nigriterrae gen. nov., sp. nov., Atlanticothrix silvestris gen. nov., sp. nov. and Dendronalium phyllosphericum gen. nov., sp. nov., nostocacean cyanobacteria from Brazilian environments.</title>
        <authorList>
            <person name="Alvarenga D.O."/>
            <person name="Andreote A.P.D."/>
            <person name="Branco L.H.Z."/>
            <person name="Delbaje E."/>
            <person name="Cruz R.B."/>
            <person name="Varani A.M."/>
            <person name="Fiore M.F."/>
        </authorList>
    </citation>
    <scope>NUCLEOTIDE SEQUENCE [LARGE SCALE GENOMIC DNA]</scope>
    <source>
        <strain evidence="6 7">CENA67</strain>
    </source>
</reference>
<comment type="caution">
    <text evidence="6">The sequence shown here is derived from an EMBL/GenBank/DDBJ whole genome shotgun (WGS) entry which is preliminary data.</text>
</comment>
<evidence type="ECO:0000259" key="5">
    <source>
        <dbReference type="PROSITE" id="PS51387"/>
    </source>
</evidence>
<dbReference type="GO" id="GO:0003885">
    <property type="term" value="F:D-arabinono-1,4-lactone oxidase activity"/>
    <property type="evidence" value="ECO:0007669"/>
    <property type="project" value="InterPro"/>
</dbReference>
<evidence type="ECO:0000256" key="4">
    <source>
        <dbReference type="ARBA" id="ARBA00023002"/>
    </source>
</evidence>
<dbReference type="InterPro" id="IPR006094">
    <property type="entry name" value="Oxid_FAD_bind_N"/>
</dbReference>
<evidence type="ECO:0000256" key="2">
    <source>
        <dbReference type="ARBA" id="ARBA00005466"/>
    </source>
</evidence>
<comment type="similarity">
    <text evidence="2">Belongs to the oxygen-dependent FAD-linked oxidoreductase family.</text>
</comment>
<dbReference type="GO" id="GO:0016020">
    <property type="term" value="C:membrane"/>
    <property type="evidence" value="ECO:0007669"/>
    <property type="project" value="InterPro"/>
</dbReference>
<evidence type="ECO:0000313" key="7">
    <source>
        <dbReference type="Proteomes" id="UP000632766"/>
    </source>
</evidence>
<evidence type="ECO:0000256" key="3">
    <source>
        <dbReference type="ARBA" id="ARBA00022644"/>
    </source>
</evidence>
<dbReference type="SUPFAM" id="SSF56176">
    <property type="entry name" value="FAD-binding/transporter-associated domain-like"/>
    <property type="match status" value="1"/>
</dbReference>
<protein>
    <submittedName>
        <fullName evidence="6">FAD-binding protein</fullName>
    </submittedName>
</protein>
<dbReference type="PIRSF" id="PIRSF000136">
    <property type="entry name" value="LGO_GLO"/>
    <property type="match status" value="1"/>
</dbReference>
<dbReference type="NCBIfam" id="TIGR01679">
    <property type="entry name" value="bact_FAD_ox"/>
    <property type="match status" value="1"/>
</dbReference>
<dbReference type="InterPro" id="IPR016169">
    <property type="entry name" value="FAD-bd_PCMH_sub2"/>
</dbReference>